<dbReference type="SUPFAM" id="SSF49373">
    <property type="entry name" value="Invasin/intimin cell-adhesion fragments"/>
    <property type="match status" value="5"/>
</dbReference>
<name>A0A0R3JU02_CALMK</name>
<keyword evidence="2" id="KW-0326">Glycosidase</keyword>
<dbReference type="Pfam" id="PF02368">
    <property type="entry name" value="Big_2"/>
    <property type="match status" value="5"/>
</dbReference>
<dbReference type="RefSeq" id="WP_057979043.1">
    <property type="nucleotide sequence ID" value="NZ_LKHP01000009.1"/>
</dbReference>
<dbReference type="STRING" id="908809.ABG79_01715"/>
<dbReference type="EMBL" id="LKHP01000009">
    <property type="protein sequence ID" value="KRQ86506.1"/>
    <property type="molecule type" value="Genomic_DNA"/>
</dbReference>
<comment type="caution">
    <text evidence="2">The sequence shown here is derived from an EMBL/GenBank/DDBJ whole genome shotgun (WGS) entry which is preliminary data.</text>
</comment>
<organism evidence="2 3">
    <name type="scientific">Caloramator mitchellensis</name>
    <dbReference type="NCBI Taxonomy" id="908809"/>
    <lineage>
        <taxon>Bacteria</taxon>
        <taxon>Bacillati</taxon>
        <taxon>Bacillota</taxon>
        <taxon>Clostridia</taxon>
        <taxon>Eubacteriales</taxon>
        <taxon>Clostridiaceae</taxon>
        <taxon>Caloramator</taxon>
    </lineage>
</organism>
<proteinExistence type="predicted"/>
<evidence type="ECO:0000313" key="3">
    <source>
        <dbReference type="Proteomes" id="UP000052015"/>
    </source>
</evidence>
<gene>
    <name evidence="2" type="primary">cgkA</name>
    <name evidence="2" type="ORF">ABG79_01715</name>
</gene>
<dbReference type="AlphaFoldDB" id="A0A0R3JU02"/>
<dbReference type="Gene3D" id="2.60.40.1080">
    <property type="match status" value="5"/>
</dbReference>
<dbReference type="EC" id="3.2.1.83" evidence="2"/>
<dbReference type="GO" id="GO:0033918">
    <property type="term" value="F:kappa-carrageenase activity"/>
    <property type="evidence" value="ECO:0007669"/>
    <property type="project" value="UniProtKB-EC"/>
</dbReference>
<feature type="domain" description="BIG2" evidence="1">
    <location>
        <begin position="345"/>
        <end position="422"/>
    </location>
</feature>
<feature type="domain" description="BIG2" evidence="1">
    <location>
        <begin position="621"/>
        <end position="698"/>
    </location>
</feature>
<dbReference type="SMART" id="SM00635">
    <property type="entry name" value="BID_2"/>
    <property type="match status" value="5"/>
</dbReference>
<dbReference type="InterPro" id="IPR008964">
    <property type="entry name" value="Invasin/intimin_cell_adhesion"/>
</dbReference>
<keyword evidence="3" id="KW-1185">Reference proteome</keyword>
<evidence type="ECO:0000259" key="1">
    <source>
        <dbReference type="SMART" id="SM00635"/>
    </source>
</evidence>
<dbReference type="PATRIC" id="fig|908809.3.peg.1714"/>
<dbReference type="Proteomes" id="UP000052015">
    <property type="component" value="Unassembled WGS sequence"/>
</dbReference>
<feature type="domain" description="BIG2" evidence="1">
    <location>
        <begin position="430"/>
        <end position="507"/>
    </location>
</feature>
<keyword evidence="2" id="KW-0378">Hydrolase</keyword>
<feature type="domain" description="BIG2" evidence="1">
    <location>
        <begin position="537"/>
        <end position="614"/>
    </location>
</feature>
<feature type="domain" description="BIG2" evidence="1">
    <location>
        <begin position="735"/>
        <end position="812"/>
    </location>
</feature>
<dbReference type="OrthoDB" id="1904974at2"/>
<accession>A0A0R3JU02</accession>
<protein>
    <submittedName>
        <fullName evidence="2">Kappa-carrageenase</fullName>
        <ecNumber evidence="2">3.2.1.83</ecNumber>
    </submittedName>
</protein>
<reference evidence="2 3" key="1">
    <citation type="submission" date="2015-09" db="EMBL/GenBank/DDBJ databases">
        <title>Draft genome sequence of a Caloramator mitchellensis, a moderate thermophile from the Great Artesian Basin of Australia.</title>
        <authorList>
            <person name="Patel B.K."/>
        </authorList>
    </citation>
    <scope>NUCLEOTIDE SEQUENCE [LARGE SCALE GENOMIC DNA]</scope>
    <source>
        <strain evidence="2 3">VF08</strain>
    </source>
</reference>
<dbReference type="InterPro" id="IPR003343">
    <property type="entry name" value="Big_2"/>
</dbReference>
<sequence>MFKVKFRMFNTLLLFLFIFQLTITTSNYKVKAETTGIQVSGNITTDTVWTKENSPYILQGDIQIKNGVTLTIEPGVEVKGNDYSIRNFGNFVAVGTEDEVISFNNTKINTGHISGNTARFDLEYVRKDGGELIAEQSNVEGIENCDFRNIEKFVISNSKDLEIKNNAFYNINRFYLYSNGKSNLEFSFNKLKNVKSVMLQDFNIISICYNKFSKTGHLGFYTNYTISQIDILNNLFYNINNIEYSYTISNGNNVDVVEHYYPIIDVSETEGNPIINVKYNSFYDEDTVFWGINNIDASSNFWNTTDVNLIEKRIKDNNDDYSIPYTINYLPMLEAPNPDTPSFATVTGIALNYTEKTMKQGETIKLIANIEPADADEDGLIWSSDNDNVARVDGDGNVTAANIGTATISAKTVDGGFTDSCKIIVKEITRVEDVKLNFNEKTIKLGENFQLDFDVIPSQARHWTHKWSSNNPAVAIVGLSGQVIGVGIGEAVITLTITDGENIKKASCKVKVESNGAQSNPIIVREEPIIIKVDTKYVTALTLNEIRKITNVGDSFQLTANIYPDTAVDKRVKWNSSNTKVAVVDENGKVTALDIGDAVIEAMSLDGGYKATCKLTVEPIRVNGIKLNESKRTIKLGESFNLTYEIKPYNSSDKRVIWESSRPDVVSVDENGKVISLKSGEGTIIVRTVDGNYTDMCKVIVTVNNVQENKSNTTNQIQEGKDYNENRRINEKTVEITNIKLNKTSLTLKKGSRYKLLATILPSNATNKKLIWISSNTKVIKVDINGNISTLNKGTAIITVKSIDGRYKASCKVTVI</sequence>
<evidence type="ECO:0000313" key="2">
    <source>
        <dbReference type="EMBL" id="KRQ86506.1"/>
    </source>
</evidence>